<evidence type="ECO:0000313" key="2">
    <source>
        <dbReference type="EMBL" id="PSW91245.1"/>
    </source>
</evidence>
<feature type="chain" id="PRO_5046876916" description="SPOR domain-containing protein" evidence="1">
    <location>
        <begin position="27"/>
        <end position="242"/>
    </location>
</feature>
<gene>
    <name evidence="2" type="ORF">C9J52_19525</name>
</gene>
<sequence>MNNKKTLFFKGLISLLLCNTLNFAHANSLNNNRVDVLNTDLKLPITMNFIDSQYYYVQVLYTKQSQANALDKIQEIQQSIQYPTAMQPFDSGYRLYIGAVKGSDLLHIKKLLRSIGYNDYLLRKANKIKPSLKLKDIVFQQFGKINSKDIILPRYKDGSLALFDQVDTHFICQSINPHATIALESEYGGILSKIDAISAIGLQYRFWLTSNRTVTRVSDNLVMKTAAQGAKYPLICTTKLDS</sequence>
<protein>
    <recommendedName>
        <fullName evidence="4">SPOR domain-containing protein</fullName>
    </recommendedName>
</protein>
<organism evidence="2 3">
    <name type="scientific">Photobacterium iliopiscarium</name>
    <dbReference type="NCBI Taxonomy" id="56192"/>
    <lineage>
        <taxon>Bacteria</taxon>
        <taxon>Pseudomonadati</taxon>
        <taxon>Pseudomonadota</taxon>
        <taxon>Gammaproteobacteria</taxon>
        <taxon>Vibrionales</taxon>
        <taxon>Vibrionaceae</taxon>
        <taxon>Photobacterium</taxon>
    </lineage>
</organism>
<evidence type="ECO:0000313" key="3">
    <source>
        <dbReference type="Proteomes" id="UP000241190"/>
    </source>
</evidence>
<keyword evidence="1" id="KW-0732">Signal</keyword>
<reference evidence="2 3" key="1">
    <citation type="submission" date="2018-03" db="EMBL/GenBank/DDBJ databases">
        <title>Whole genome sequencing of Histamine producing bacteria.</title>
        <authorList>
            <person name="Butler K."/>
        </authorList>
    </citation>
    <scope>NUCLEOTIDE SEQUENCE [LARGE SCALE GENOMIC DNA]</scope>
    <source>
        <strain evidence="2 3">ATCC 51761</strain>
    </source>
</reference>
<proteinExistence type="predicted"/>
<dbReference type="Proteomes" id="UP000241190">
    <property type="component" value="Unassembled WGS sequence"/>
</dbReference>
<evidence type="ECO:0008006" key="4">
    <source>
        <dbReference type="Google" id="ProtNLM"/>
    </source>
</evidence>
<keyword evidence="3" id="KW-1185">Reference proteome</keyword>
<comment type="caution">
    <text evidence="2">The sequence shown here is derived from an EMBL/GenBank/DDBJ whole genome shotgun (WGS) entry which is preliminary data.</text>
</comment>
<dbReference type="RefSeq" id="WP_107180586.1">
    <property type="nucleotide sequence ID" value="NZ_PYOP01000055.1"/>
</dbReference>
<feature type="signal peptide" evidence="1">
    <location>
        <begin position="1"/>
        <end position="26"/>
    </location>
</feature>
<evidence type="ECO:0000256" key="1">
    <source>
        <dbReference type="SAM" id="SignalP"/>
    </source>
</evidence>
<dbReference type="EMBL" id="PYOP01000055">
    <property type="protein sequence ID" value="PSW91245.1"/>
    <property type="molecule type" value="Genomic_DNA"/>
</dbReference>
<accession>A0ABX5GM91</accession>
<name>A0ABX5GM91_9GAMM</name>